<evidence type="ECO:0000313" key="3">
    <source>
        <dbReference type="Proteomes" id="UP001161325"/>
    </source>
</evidence>
<name>A0AA37V4W1_9BACT</name>
<dbReference type="RefSeq" id="WP_284352820.1">
    <property type="nucleotide sequence ID" value="NZ_BRXS01000010.1"/>
</dbReference>
<dbReference type="AlphaFoldDB" id="A0AA37V4W1"/>
<feature type="signal peptide" evidence="1">
    <location>
        <begin position="1"/>
        <end position="34"/>
    </location>
</feature>
<evidence type="ECO:0000313" key="2">
    <source>
        <dbReference type="EMBL" id="GLC28422.1"/>
    </source>
</evidence>
<dbReference type="Proteomes" id="UP001161325">
    <property type="component" value="Unassembled WGS sequence"/>
</dbReference>
<dbReference type="EMBL" id="BRXS01000010">
    <property type="protein sequence ID" value="GLC28422.1"/>
    <property type="molecule type" value="Genomic_DNA"/>
</dbReference>
<keyword evidence="3" id="KW-1185">Reference proteome</keyword>
<evidence type="ECO:0008006" key="4">
    <source>
        <dbReference type="Google" id="ProtNLM"/>
    </source>
</evidence>
<organism evidence="2 3">
    <name type="scientific">Roseisolibacter agri</name>
    <dbReference type="NCBI Taxonomy" id="2014610"/>
    <lineage>
        <taxon>Bacteria</taxon>
        <taxon>Pseudomonadati</taxon>
        <taxon>Gemmatimonadota</taxon>
        <taxon>Gemmatimonadia</taxon>
        <taxon>Gemmatimonadales</taxon>
        <taxon>Gemmatimonadaceae</taxon>
        <taxon>Roseisolibacter</taxon>
    </lineage>
</organism>
<keyword evidence="1" id="KW-0732">Signal</keyword>
<gene>
    <name evidence="2" type="ORF">rosag_49350</name>
</gene>
<protein>
    <recommendedName>
        <fullName evidence="4">Outer membrane protein beta-barrel domain-containing protein</fullName>
    </recommendedName>
</protein>
<accession>A0AA37V4W1</accession>
<sequence>MTMHRSWAGALVTRMLVTLALVPAAALAQAPATADVPRVTLVLSAGGGSAFAAPSIHDDHAAVLGLVGARRQLWRAVMLEGALQLQTSFVRGSDLLLVCVPVSPGSDRCRARSLGPRALAADAFVSGLARVGVERRLGTGGPFVRLATGGGYMTEVRQPFATLAGGLAYGGRRARVALELDRWWSRVDVAEATISMRNPEDRSTRTLHEGATSTFVRLGLDIPVGAR</sequence>
<proteinExistence type="predicted"/>
<evidence type="ECO:0000256" key="1">
    <source>
        <dbReference type="SAM" id="SignalP"/>
    </source>
</evidence>
<comment type="caution">
    <text evidence="2">The sequence shown here is derived from an EMBL/GenBank/DDBJ whole genome shotgun (WGS) entry which is preliminary data.</text>
</comment>
<reference evidence="2" key="1">
    <citation type="submission" date="2022-08" db="EMBL/GenBank/DDBJ databases">
        <title>Draft genome sequencing of Roseisolibacter agri AW1220.</title>
        <authorList>
            <person name="Tobiishi Y."/>
            <person name="Tonouchi A."/>
        </authorList>
    </citation>
    <scope>NUCLEOTIDE SEQUENCE</scope>
    <source>
        <strain evidence="2">AW1220</strain>
    </source>
</reference>
<feature type="chain" id="PRO_5041289007" description="Outer membrane protein beta-barrel domain-containing protein" evidence="1">
    <location>
        <begin position="35"/>
        <end position="227"/>
    </location>
</feature>